<keyword evidence="3" id="KW-0847">Vitamin C</keyword>
<keyword evidence="4" id="KW-0223">Dioxygenase</keyword>
<keyword evidence="2" id="KW-0479">Metal-binding</keyword>
<protein>
    <submittedName>
        <fullName evidence="8">2OG-Fe(II) oxygenase</fullName>
    </submittedName>
</protein>
<gene>
    <name evidence="8" type="ORF">NKW50_09960</name>
</gene>
<name>A0ABT1F127_9PROT</name>
<organism evidence="8 9">
    <name type="scientific">Acetobacter lambici</name>
    <dbReference type="NCBI Taxonomy" id="1332824"/>
    <lineage>
        <taxon>Bacteria</taxon>
        <taxon>Pseudomonadati</taxon>
        <taxon>Pseudomonadota</taxon>
        <taxon>Alphaproteobacteria</taxon>
        <taxon>Acetobacterales</taxon>
        <taxon>Acetobacteraceae</taxon>
        <taxon>Acetobacter</taxon>
    </lineage>
</organism>
<dbReference type="EMBL" id="JAMYZZ010000017">
    <property type="protein sequence ID" value="MCP1258912.1"/>
    <property type="molecule type" value="Genomic_DNA"/>
</dbReference>
<dbReference type="Gene3D" id="2.60.120.620">
    <property type="entry name" value="q2cbj1_9rhob like domain"/>
    <property type="match status" value="1"/>
</dbReference>
<dbReference type="Proteomes" id="UP001523528">
    <property type="component" value="Unassembled WGS sequence"/>
</dbReference>
<dbReference type="InterPro" id="IPR044862">
    <property type="entry name" value="Pro_4_hyd_alph_FE2OG_OXY"/>
</dbReference>
<feature type="domain" description="Fe2OG dioxygenase" evidence="7">
    <location>
        <begin position="240"/>
        <end position="331"/>
    </location>
</feature>
<evidence type="ECO:0000256" key="3">
    <source>
        <dbReference type="ARBA" id="ARBA00022896"/>
    </source>
</evidence>
<dbReference type="InterPro" id="IPR006620">
    <property type="entry name" value="Pro_4_hyd_alph"/>
</dbReference>
<keyword evidence="6" id="KW-0408">Iron</keyword>
<evidence type="ECO:0000256" key="1">
    <source>
        <dbReference type="ARBA" id="ARBA00001961"/>
    </source>
</evidence>
<accession>A0ABT1F127</accession>
<dbReference type="Pfam" id="PF13640">
    <property type="entry name" value="2OG-FeII_Oxy_3"/>
    <property type="match status" value="1"/>
</dbReference>
<dbReference type="InterPro" id="IPR005123">
    <property type="entry name" value="Oxoglu/Fe-dep_dioxygenase_dom"/>
</dbReference>
<evidence type="ECO:0000256" key="2">
    <source>
        <dbReference type="ARBA" id="ARBA00022723"/>
    </source>
</evidence>
<evidence type="ECO:0000256" key="4">
    <source>
        <dbReference type="ARBA" id="ARBA00022964"/>
    </source>
</evidence>
<evidence type="ECO:0000256" key="6">
    <source>
        <dbReference type="ARBA" id="ARBA00023004"/>
    </source>
</evidence>
<comment type="caution">
    <text evidence="8">The sequence shown here is derived from an EMBL/GenBank/DDBJ whole genome shotgun (WGS) entry which is preliminary data.</text>
</comment>
<keyword evidence="5" id="KW-0560">Oxidoreductase</keyword>
<dbReference type="RefSeq" id="WP_165992212.1">
    <property type="nucleotide sequence ID" value="NZ_JAMYZY010000017.1"/>
</dbReference>
<dbReference type="SMART" id="SM00702">
    <property type="entry name" value="P4Hc"/>
    <property type="match status" value="1"/>
</dbReference>
<keyword evidence="9" id="KW-1185">Reference proteome</keyword>
<comment type="cofactor">
    <cofactor evidence="1">
        <name>L-ascorbate</name>
        <dbReference type="ChEBI" id="CHEBI:38290"/>
    </cofactor>
</comment>
<proteinExistence type="predicted"/>
<dbReference type="PROSITE" id="PS51471">
    <property type="entry name" value="FE2OG_OXY"/>
    <property type="match status" value="1"/>
</dbReference>
<evidence type="ECO:0000313" key="9">
    <source>
        <dbReference type="Proteomes" id="UP001523528"/>
    </source>
</evidence>
<evidence type="ECO:0000313" key="8">
    <source>
        <dbReference type="EMBL" id="MCP1258912.1"/>
    </source>
</evidence>
<sequence>MITPALYYGLDAQGNFYSSDDQAGRASLVIDMLQAAPQVLAPMCEALHKKQAELQRHHTDVILLVSGRGGESFAQSVQGEAGDLYAGIRILVCPDQAVTLPGNDRQDSIVSVVSRALDVVYATAVTAEEDAIAQAVDAAKQLNVRHNKDVPVPVLLSPLLFGQDFFRMLIEKFENSVHTTGGMASTDTDGKPLFRIDRTKKHRSDFLLPQNSPLAQAITDVLTVRCVPEIKKAFQFEATCIDRILIARYDETGGYFRRHRDNNAPQTAFRKFALSVNLNEEFEGGSLFFPEYNDHHFTPDTGNGIIFSASALHEVSPVTQGQRYCLLTFFA</sequence>
<evidence type="ECO:0000256" key="5">
    <source>
        <dbReference type="ARBA" id="ARBA00023002"/>
    </source>
</evidence>
<reference evidence="8 9" key="1">
    <citation type="submission" date="2022-06" db="EMBL/GenBank/DDBJ databases">
        <title>Acetobacer genomes from food samples.</title>
        <authorList>
            <person name="Sombolestani A."/>
        </authorList>
    </citation>
    <scope>NUCLEOTIDE SEQUENCE [LARGE SCALE GENOMIC DNA]</scope>
    <source>
        <strain evidence="8 9">R-83285</strain>
    </source>
</reference>
<evidence type="ECO:0000259" key="7">
    <source>
        <dbReference type="PROSITE" id="PS51471"/>
    </source>
</evidence>